<evidence type="ECO:0000313" key="2">
    <source>
        <dbReference type="WBParaSite" id="scf7180000424915.g14267"/>
    </source>
</evidence>
<dbReference type="AlphaFoldDB" id="A0A915PBA2"/>
<name>A0A915PBA2_9BILA</name>
<proteinExistence type="predicted"/>
<sequence>LEALQLAFRFSTSTYALVRQTAQKVLDGSFTWSKILKFKSPNIFKLVAVFAQNVLHCICSTYPIPSCLRTHYEQSFDKFLPIR</sequence>
<dbReference type="Proteomes" id="UP000887560">
    <property type="component" value="Unplaced"/>
</dbReference>
<protein>
    <submittedName>
        <fullName evidence="2">Uncharacterized protein</fullName>
    </submittedName>
</protein>
<accession>A0A915PBA2</accession>
<dbReference type="WBParaSite" id="scf7180000424915.g14267">
    <property type="protein sequence ID" value="scf7180000424915.g14267"/>
    <property type="gene ID" value="scf7180000424915.g14267"/>
</dbReference>
<reference evidence="2" key="1">
    <citation type="submission" date="2022-11" db="UniProtKB">
        <authorList>
            <consortium name="WormBaseParasite"/>
        </authorList>
    </citation>
    <scope>IDENTIFICATION</scope>
</reference>
<evidence type="ECO:0000313" key="1">
    <source>
        <dbReference type="Proteomes" id="UP000887560"/>
    </source>
</evidence>
<keyword evidence="1" id="KW-1185">Reference proteome</keyword>
<organism evidence="1 2">
    <name type="scientific">Meloidogyne floridensis</name>
    <dbReference type="NCBI Taxonomy" id="298350"/>
    <lineage>
        <taxon>Eukaryota</taxon>
        <taxon>Metazoa</taxon>
        <taxon>Ecdysozoa</taxon>
        <taxon>Nematoda</taxon>
        <taxon>Chromadorea</taxon>
        <taxon>Rhabditida</taxon>
        <taxon>Tylenchina</taxon>
        <taxon>Tylenchomorpha</taxon>
        <taxon>Tylenchoidea</taxon>
        <taxon>Meloidogynidae</taxon>
        <taxon>Meloidogyninae</taxon>
        <taxon>Meloidogyne</taxon>
    </lineage>
</organism>